<dbReference type="PANTHER" id="PTHR30580:SF1">
    <property type="entry name" value="COMF OPERON PROTEIN 1"/>
    <property type="match status" value="1"/>
</dbReference>
<protein>
    <submittedName>
        <fullName evidence="6">Competence protein ComFA</fullName>
    </submittedName>
</protein>
<dbReference type="GO" id="GO:0006310">
    <property type="term" value="P:DNA recombination"/>
    <property type="evidence" value="ECO:0007669"/>
    <property type="project" value="TreeGrafter"/>
</dbReference>
<sequence length="501" mass="57550">MINDQTIMNYARFCSGKLLLRQELPFSNEEIDDLIRKHYLAEIPGIIETWSGYRCNRCGNEKNHLFGIIPRACASDPVLPHHLLSSSEKSTLRKYFPFYQRKLQISNSSSQPYRHDIYCRKCIEMGRVSTFEPLYRWDGPSVNLPTIQHACRWRGKLTPFQKQAANRIRTAIQQQTELLVWAVCGAGKTEMLYPGLNWAFSRGFRVCLATPRTDVVTELYPRLQQTFPSIEIVPLYGGTPHKDENAQLVIATTHQLLRYNHAFDVMVIDEIDAFPFHADPMLPHAAGRARKPDSASIYLTATPRPKMKWKFRVNLLPAVFVPARYHGHPLPVPQFVSVLRLRSCLKKQRLPEPVQIWLRKQQASKRQLLIFVPTVEDAHLIHSLIPDSKKVFARSPERKEVIEQFRLQKIQILVTTTILERGVTFPSVDVAVIDAGHNVFDEAALVQISGRAGRSADDPFGEVVFFYQNKTSAMVQARRSIQKMNQRAKHTHDYCPTEQEE</sequence>
<dbReference type="Gene3D" id="3.40.50.300">
    <property type="entry name" value="P-loop containing nucleotide triphosphate hydrolases"/>
    <property type="match status" value="2"/>
</dbReference>
<feature type="domain" description="Helicase ATP-binding" evidence="4">
    <location>
        <begin position="169"/>
        <end position="321"/>
    </location>
</feature>
<dbReference type="EMBL" id="SMAN01000013">
    <property type="protein sequence ID" value="TCT20457.1"/>
    <property type="molecule type" value="Genomic_DNA"/>
</dbReference>
<dbReference type="RefSeq" id="WP_132372042.1">
    <property type="nucleotide sequence ID" value="NZ_SMAN01000013.1"/>
</dbReference>
<dbReference type="PROSITE" id="PS51192">
    <property type="entry name" value="HELICASE_ATP_BIND_1"/>
    <property type="match status" value="1"/>
</dbReference>
<dbReference type="GO" id="GO:0043138">
    <property type="term" value="F:3'-5' DNA helicase activity"/>
    <property type="evidence" value="ECO:0007669"/>
    <property type="project" value="TreeGrafter"/>
</dbReference>
<evidence type="ECO:0000256" key="1">
    <source>
        <dbReference type="ARBA" id="ARBA00022741"/>
    </source>
</evidence>
<dbReference type="SMART" id="SM00490">
    <property type="entry name" value="HELICc"/>
    <property type="match status" value="1"/>
</dbReference>
<comment type="caution">
    <text evidence="6">The sequence shown here is derived from an EMBL/GenBank/DDBJ whole genome shotgun (WGS) entry which is preliminary data.</text>
</comment>
<dbReference type="GO" id="GO:0016787">
    <property type="term" value="F:hydrolase activity"/>
    <property type="evidence" value="ECO:0007669"/>
    <property type="project" value="InterPro"/>
</dbReference>
<keyword evidence="3" id="KW-0238">DNA-binding</keyword>
<accession>A0A4R3MXG0</accession>
<evidence type="ECO:0000256" key="3">
    <source>
        <dbReference type="ARBA" id="ARBA00023125"/>
    </source>
</evidence>
<evidence type="ECO:0000313" key="6">
    <source>
        <dbReference type="EMBL" id="TCT20457.1"/>
    </source>
</evidence>
<feature type="domain" description="Helicase C-terminal" evidence="5">
    <location>
        <begin position="353"/>
        <end position="501"/>
    </location>
</feature>
<dbReference type="AlphaFoldDB" id="A0A4R3MXG0"/>
<dbReference type="InterPro" id="IPR027417">
    <property type="entry name" value="P-loop_NTPase"/>
</dbReference>
<dbReference type="OrthoDB" id="2077914at2"/>
<evidence type="ECO:0000313" key="7">
    <source>
        <dbReference type="Proteomes" id="UP000294650"/>
    </source>
</evidence>
<dbReference type="GO" id="GO:0005524">
    <property type="term" value="F:ATP binding"/>
    <property type="evidence" value="ECO:0007669"/>
    <property type="project" value="UniProtKB-KW"/>
</dbReference>
<name>A0A4R3MXG0_9BACI</name>
<evidence type="ECO:0000256" key="2">
    <source>
        <dbReference type="ARBA" id="ARBA00022840"/>
    </source>
</evidence>
<dbReference type="InterPro" id="IPR014001">
    <property type="entry name" value="Helicase_ATP-bd"/>
</dbReference>
<dbReference type="InterPro" id="IPR001650">
    <property type="entry name" value="Helicase_C-like"/>
</dbReference>
<organism evidence="6 7">
    <name type="scientific">Melghiribacillus thermohalophilus</name>
    <dbReference type="NCBI Taxonomy" id="1324956"/>
    <lineage>
        <taxon>Bacteria</taxon>
        <taxon>Bacillati</taxon>
        <taxon>Bacillota</taxon>
        <taxon>Bacilli</taxon>
        <taxon>Bacillales</taxon>
        <taxon>Bacillaceae</taxon>
        <taxon>Melghiribacillus</taxon>
    </lineage>
</organism>
<proteinExistence type="predicted"/>
<dbReference type="CDD" id="cd17925">
    <property type="entry name" value="DEXDc_ComFA"/>
    <property type="match status" value="1"/>
</dbReference>
<dbReference type="PROSITE" id="PS51194">
    <property type="entry name" value="HELICASE_CTER"/>
    <property type="match status" value="1"/>
</dbReference>
<keyword evidence="2" id="KW-0067">ATP-binding</keyword>
<dbReference type="Proteomes" id="UP000294650">
    <property type="component" value="Unassembled WGS sequence"/>
</dbReference>
<dbReference type="SMART" id="SM00487">
    <property type="entry name" value="DEXDc"/>
    <property type="match status" value="1"/>
</dbReference>
<dbReference type="PANTHER" id="PTHR30580">
    <property type="entry name" value="PRIMOSOMAL PROTEIN N"/>
    <property type="match status" value="1"/>
</dbReference>
<dbReference type="GO" id="GO:0003677">
    <property type="term" value="F:DNA binding"/>
    <property type="evidence" value="ECO:0007669"/>
    <property type="project" value="UniProtKB-KW"/>
</dbReference>
<dbReference type="Pfam" id="PF00271">
    <property type="entry name" value="Helicase_C"/>
    <property type="match status" value="1"/>
</dbReference>
<keyword evidence="1" id="KW-0547">Nucleotide-binding</keyword>
<keyword evidence="7" id="KW-1185">Reference proteome</keyword>
<dbReference type="GO" id="GO:0006270">
    <property type="term" value="P:DNA replication initiation"/>
    <property type="evidence" value="ECO:0007669"/>
    <property type="project" value="TreeGrafter"/>
</dbReference>
<dbReference type="SUPFAM" id="SSF52540">
    <property type="entry name" value="P-loop containing nucleoside triphosphate hydrolases"/>
    <property type="match status" value="1"/>
</dbReference>
<dbReference type="InterPro" id="IPR006935">
    <property type="entry name" value="Helicase/UvrB_N"/>
</dbReference>
<dbReference type="GO" id="GO:0006302">
    <property type="term" value="P:double-strand break repair"/>
    <property type="evidence" value="ECO:0007669"/>
    <property type="project" value="TreeGrafter"/>
</dbReference>
<reference evidence="6 7" key="1">
    <citation type="submission" date="2019-03" db="EMBL/GenBank/DDBJ databases">
        <title>Genomic Encyclopedia of Type Strains, Phase IV (KMG-IV): sequencing the most valuable type-strain genomes for metagenomic binning, comparative biology and taxonomic classification.</title>
        <authorList>
            <person name="Goeker M."/>
        </authorList>
    </citation>
    <scope>NUCLEOTIDE SEQUENCE [LARGE SCALE GENOMIC DNA]</scope>
    <source>
        <strain evidence="6 7">DSM 25894</strain>
    </source>
</reference>
<gene>
    <name evidence="6" type="ORF">EDD68_11320</name>
</gene>
<evidence type="ECO:0000259" key="5">
    <source>
        <dbReference type="PROSITE" id="PS51194"/>
    </source>
</evidence>
<dbReference type="Pfam" id="PF04851">
    <property type="entry name" value="ResIII"/>
    <property type="match status" value="1"/>
</dbReference>
<evidence type="ECO:0000259" key="4">
    <source>
        <dbReference type="PROSITE" id="PS51192"/>
    </source>
</evidence>